<sequence>ICHGGPFGGSARQTLDDDFTSKEHIDDLKKLALASYSQNIDSVLAKSRLKFDYRLQFLQSGKNVANYFTEFSAMKLPCEVSN</sequence>
<dbReference type="EMBL" id="CAJNOQ010060838">
    <property type="protein sequence ID" value="CAF1670781.1"/>
    <property type="molecule type" value="Genomic_DNA"/>
</dbReference>
<dbReference type="EMBL" id="CAJOBC010140480">
    <property type="protein sequence ID" value="CAF4643847.1"/>
    <property type="molecule type" value="Genomic_DNA"/>
</dbReference>
<dbReference type="Proteomes" id="UP000681722">
    <property type="component" value="Unassembled WGS sequence"/>
</dbReference>
<proteinExistence type="predicted"/>
<dbReference type="OrthoDB" id="10049949at2759"/>
<accession>A0A816G7X7</accession>
<evidence type="ECO:0000313" key="3">
    <source>
        <dbReference type="Proteomes" id="UP000663829"/>
    </source>
</evidence>
<reference evidence="1" key="1">
    <citation type="submission" date="2021-02" db="EMBL/GenBank/DDBJ databases">
        <authorList>
            <person name="Nowell W R."/>
        </authorList>
    </citation>
    <scope>NUCLEOTIDE SEQUENCE</scope>
</reference>
<evidence type="ECO:0000313" key="1">
    <source>
        <dbReference type="EMBL" id="CAF1670781.1"/>
    </source>
</evidence>
<feature type="non-terminal residue" evidence="1">
    <location>
        <position position="1"/>
    </location>
</feature>
<keyword evidence="3" id="KW-1185">Reference proteome</keyword>
<gene>
    <name evidence="1" type="ORF">GPM918_LOCUS46305</name>
    <name evidence="2" type="ORF">SRO942_LOCUS50208</name>
</gene>
<dbReference type="AlphaFoldDB" id="A0A816G7X7"/>
<evidence type="ECO:0000313" key="2">
    <source>
        <dbReference type="EMBL" id="CAF4643847.1"/>
    </source>
</evidence>
<dbReference type="Proteomes" id="UP000663829">
    <property type="component" value="Unassembled WGS sequence"/>
</dbReference>
<comment type="caution">
    <text evidence="1">The sequence shown here is derived from an EMBL/GenBank/DDBJ whole genome shotgun (WGS) entry which is preliminary data.</text>
</comment>
<organism evidence="1 3">
    <name type="scientific">Didymodactylos carnosus</name>
    <dbReference type="NCBI Taxonomy" id="1234261"/>
    <lineage>
        <taxon>Eukaryota</taxon>
        <taxon>Metazoa</taxon>
        <taxon>Spiralia</taxon>
        <taxon>Gnathifera</taxon>
        <taxon>Rotifera</taxon>
        <taxon>Eurotatoria</taxon>
        <taxon>Bdelloidea</taxon>
        <taxon>Philodinida</taxon>
        <taxon>Philodinidae</taxon>
        <taxon>Didymodactylos</taxon>
    </lineage>
</organism>
<name>A0A816G7X7_9BILA</name>
<protein>
    <submittedName>
        <fullName evidence="1">Uncharacterized protein</fullName>
    </submittedName>
</protein>